<reference evidence="3 4" key="1">
    <citation type="journal article" date="2016" name="Mol. Biol. Evol.">
        <title>Comparative Genomics of Early-Diverging Mushroom-Forming Fungi Provides Insights into the Origins of Lignocellulose Decay Capabilities.</title>
        <authorList>
            <person name="Nagy L.G."/>
            <person name="Riley R."/>
            <person name="Tritt A."/>
            <person name="Adam C."/>
            <person name="Daum C."/>
            <person name="Floudas D."/>
            <person name="Sun H."/>
            <person name="Yadav J.S."/>
            <person name="Pangilinan J."/>
            <person name="Larsson K.H."/>
            <person name="Matsuura K."/>
            <person name="Barry K."/>
            <person name="Labutti K."/>
            <person name="Kuo R."/>
            <person name="Ohm R.A."/>
            <person name="Bhattacharya S.S."/>
            <person name="Shirouzu T."/>
            <person name="Yoshinaga Y."/>
            <person name="Martin F.M."/>
            <person name="Grigoriev I.V."/>
            <person name="Hibbett D.S."/>
        </authorList>
    </citation>
    <scope>NUCLEOTIDE SEQUENCE [LARGE SCALE GENOMIC DNA]</scope>
    <source>
        <strain evidence="3 4">HHB9708</strain>
    </source>
</reference>
<sequence>MEYSTRDEELKLNEYIDLVLRNFDAPADHLVADELRKDLQTIDEAKHSFLGALRGLKKQCRPREPTGPESSDECGMPNASSADALLTKSSDGDVALSSHHSPIDNFELRRRLNSQLMIMRLPTEILQMIFKWTAAALWEHYYGHRAKLICGLTHTCSHWRKIALDTKQLWSRMSLTWSREFVSFFTTRAGKSSLGVEIRPHTIESFQGLSEDLQQRVGMIRDLEFTLFASNVPAGHVSTLCDKMVISKAPRLETLRMSFEPYRQRDAKVVFRPFQDAPNIKKISLYGTAMSNLRDSVNLSALTSLSLMKVSAPNGALNLSDLVHFLSHAPNLEHLSLSQTFISKQTRPRVYTQLLRCTNIYLENHNRDITPYEFLNAIRCPNLQHLDVSSRVSEWWGKERPFGQYDILPPYIRELIAHSEMIHINGGVPSVSVAYYPSSISENRFSQSRYSFGTYDYSADVRKAEFIIHSALSDMPSIDAVTLVLEKLDTIEQEAPANADDWRTLFRAYPSVTHLILREMGRTSNLFDALMDVSIFPLLKKVDVIGPTFNIRLIKETFMARKSMGLMLSHLRLKQRTYDKRDGAELRQIKTECAEECLTNSDALEEI</sequence>
<gene>
    <name evidence="3" type="ORF">SISNIDRAFT_482360</name>
</gene>
<dbReference type="STRING" id="1314777.A0A164Z243"/>
<dbReference type="InterPro" id="IPR001810">
    <property type="entry name" value="F-box_dom"/>
</dbReference>
<evidence type="ECO:0000256" key="1">
    <source>
        <dbReference type="SAM" id="MobiDB-lite"/>
    </source>
</evidence>
<dbReference type="OrthoDB" id="3156934at2759"/>
<dbReference type="Gene3D" id="3.80.10.10">
    <property type="entry name" value="Ribonuclease Inhibitor"/>
    <property type="match status" value="1"/>
</dbReference>
<dbReference type="AlphaFoldDB" id="A0A164Z243"/>
<evidence type="ECO:0000313" key="4">
    <source>
        <dbReference type="Proteomes" id="UP000076722"/>
    </source>
</evidence>
<feature type="region of interest" description="Disordered" evidence="1">
    <location>
        <begin position="59"/>
        <end position="78"/>
    </location>
</feature>
<evidence type="ECO:0000313" key="3">
    <source>
        <dbReference type="EMBL" id="KZS97463.1"/>
    </source>
</evidence>
<dbReference type="Pfam" id="PF12937">
    <property type="entry name" value="F-box-like"/>
    <property type="match status" value="1"/>
</dbReference>
<dbReference type="InterPro" id="IPR032675">
    <property type="entry name" value="LRR_dom_sf"/>
</dbReference>
<evidence type="ECO:0000259" key="2">
    <source>
        <dbReference type="Pfam" id="PF12937"/>
    </source>
</evidence>
<dbReference type="Proteomes" id="UP000076722">
    <property type="component" value="Unassembled WGS sequence"/>
</dbReference>
<dbReference type="EMBL" id="KV419397">
    <property type="protein sequence ID" value="KZS97463.1"/>
    <property type="molecule type" value="Genomic_DNA"/>
</dbReference>
<dbReference type="Gene3D" id="1.20.1280.50">
    <property type="match status" value="1"/>
</dbReference>
<accession>A0A164Z243</accession>
<organism evidence="3 4">
    <name type="scientific">Sistotremastrum niveocremeum HHB9708</name>
    <dbReference type="NCBI Taxonomy" id="1314777"/>
    <lineage>
        <taxon>Eukaryota</taxon>
        <taxon>Fungi</taxon>
        <taxon>Dikarya</taxon>
        <taxon>Basidiomycota</taxon>
        <taxon>Agaricomycotina</taxon>
        <taxon>Agaricomycetes</taxon>
        <taxon>Sistotremastrales</taxon>
        <taxon>Sistotremastraceae</taxon>
        <taxon>Sertulicium</taxon>
        <taxon>Sertulicium niveocremeum</taxon>
    </lineage>
</organism>
<proteinExistence type="predicted"/>
<protein>
    <recommendedName>
        <fullName evidence="2">F-box domain-containing protein</fullName>
    </recommendedName>
</protein>
<feature type="domain" description="F-box" evidence="2">
    <location>
        <begin position="120"/>
        <end position="175"/>
    </location>
</feature>
<name>A0A164Z243_9AGAM</name>
<keyword evidence="4" id="KW-1185">Reference proteome</keyword>
<dbReference type="SUPFAM" id="SSF52047">
    <property type="entry name" value="RNI-like"/>
    <property type="match status" value="1"/>
</dbReference>